<sequence>MSIILEKVREDEKTILRNLYSLYLHDLSAFTTKLDIGADGLFEYEELELFWRTEGLSPYFIKNNENIVGFLLLIERPFLTKEYDFGINDLFILNKYRGKGLAKIAVEKVFQEKQGKYFIIELKNNRPAVAFWKKLFNTLNIRYKEREKLIDDEVCYVQSFQIEKSNNRIDYASKVIKASPEKIYKAFLDPEAVVLWLPPNDMRGHMFEFEAKAGGNYRMSLSYIGEEYANKGKTSENTDVIKGAFKEFVLNERIIQLVEFESEDPIFAGEMQMTWKLEQDPKGTLVSIACEHVPEGIKKEDHEIGLRSTLENLANYVETSREMV</sequence>
<gene>
    <name evidence="3" type="ORF">BACCIP111883_02311</name>
</gene>
<dbReference type="Gene3D" id="3.30.530.20">
    <property type="match status" value="1"/>
</dbReference>
<dbReference type="InterPro" id="IPR016181">
    <property type="entry name" value="Acyl_CoA_acyltransferase"/>
</dbReference>
<dbReference type="SUPFAM" id="SSF55729">
    <property type="entry name" value="Acyl-CoA N-acyltransferases (Nat)"/>
    <property type="match status" value="1"/>
</dbReference>
<comment type="caution">
    <text evidence="3">The sequence shown here is derived from an EMBL/GenBank/DDBJ whole genome shotgun (WGS) entry which is preliminary data.</text>
</comment>
<dbReference type="PROSITE" id="PS51186">
    <property type="entry name" value="GNAT"/>
    <property type="match status" value="1"/>
</dbReference>
<protein>
    <recommendedName>
        <fullName evidence="2">N-acetyltransferase domain-containing protein</fullName>
    </recommendedName>
</protein>
<dbReference type="Proteomes" id="UP000789833">
    <property type="component" value="Unassembled WGS sequence"/>
</dbReference>
<proteinExistence type="inferred from homology"/>
<organism evidence="3 4">
    <name type="scientific">Sutcliffiella rhizosphaerae</name>
    <dbReference type="NCBI Taxonomy" id="2880967"/>
    <lineage>
        <taxon>Bacteria</taxon>
        <taxon>Bacillati</taxon>
        <taxon>Bacillota</taxon>
        <taxon>Bacilli</taxon>
        <taxon>Bacillales</taxon>
        <taxon>Bacillaceae</taxon>
        <taxon>Sutcliffiella</taxon>
    </lineage>
</organism>
<dbReference type="SUPFAM" id="SSF55961">
    <property type="entry name" value="Bet v1-like"/>
    <property type="match status" value="1"/>
</dbReference>
<dbReference type="EMBL" id="CAKJTJ010000011">
    <property type="protein sequence ID" value="CAG9621538.1"/>
    <property type="molecule type" value="Genomic_DNA"/>
</dbReference>
<dbReference type="Gene3D" id="3.40.630.30">
    <property type="match status" value="1"/>
</dbReference>
<accession>A0ABM8YNM6</accession>
<dbReference type="InterPro" id="IPR013538">
    <property type="entry name" value="ASHA1/2-like_C"/>
</dbReference>
<dbReference type="InterPro" id="IPR000182">
    <property type="entry name" value="GNAT_dom"/>
</dbReference>
<comment type="similarity">
    <text evidence="1">Belongs to the AHA1 family.</text>
</comment>
<dbReference type="CDD" id="cd04301">
    <property type="entry name" value="NAT_SF"/>
    <property type="match status" value="1"/>
</dbReference>
<evidence type="ECO:0000313" key="3">
    <source>
        <dbReference type="EMBL" id="CAG9621538.1"/>
    </source>
</evidence>
<name>A0ABM8YNM6_9BACI</name>
<evidence type="ECO:0000259" key="2">
    <source>
        <dbReference type="PROSITE" id="PS51186"/>
    </source>
</evidence>
<dbReference type="Pfam" id="PF00583">
    <property type="entry name" value="Acetyltransf_1"/>
    <property type="match status" value="1"/>
</dbReference>
<feature type="domain" description="N-acetyltransferase" evidence="2">
    <location>
        <begin position="6"/>
        <end position="190"/>
    </location>
</feature>
<evidence type="ECO:0000313" key="4">
    <source>
        <dbReference type="Proteomes" id="UP000789833"/>
    </source>
</evidence>
<evidence type="ECO:0000256" key="1">
    <source>
        <dbReference type="ARBA" id="ARBA00006817"/>
    </source>
</evidence>
<dbReference type="InterPro" id="IPR023393">
    <property type="entry name" value="START-like_dom_sf"/>
</dbReference>
<dbReference type="Pfam" id="PF08327">
    <property type="entry name" value="AHSA1"/>
    <property type="match status" value="1"/>
</dbReference>
<dbReference type="CDD" id="cd08895">
    <property type="entry name" value="SRPBCC_CalC_Aha1-like_2"/>
    <property type="match status" value="1"/>
</dbReference>
<keyword evidence="4" id="KW-1185">Reference proteome</keyword>
<reference evidence="3 4" key="1">
    <citation type="submission" date="2021-10" db="EMBL/GenBank/DDBJ databases">
        <authorList>
            <person name="Criscuolo A."/>
        </authorList>
    </citation>
    <scope>NUCLEOTIDE SEQUENCE [LARGE SCALE GENOMIC DNA]</scope>
    <source>
        <strain evidence="4">CIP 111883</strain>
    </source>
</reference>